<reference evidence="5" key="3">
    <citation type="submission" date="2025-09" db="UniProtKB">
        <authorList>
            <consortium name="Ensembl"/>
        </authorList>
    </citation>
    <scope>IDENTIFICATION</scope>
    <source>
        <strain evidence="5">Glennie</strain>
    </source>
</reference>
<dbReference type="InterPro" id="IPR013106">
    <property type="entry name" value="Ig_V-set"/>
</dbReference>
<dbReference type="PANTHER" id="PTHR24100">
    <property type="entry name" value="BUTYROPHILIN"/>
    <property type="match status" value="1"/>
</dbReference>
<name>F6YMH0_ORNAN</name>
<dbReference type="InterPro" id="IPR007110">
    <property type="entry name" value="Ig-like_dom"/>
</dbReference>
<feature type="domain" description="Ig-like" evidence="4">
    <location>
        <begin position="19"/>
        <end position="142"/>
    </location>
</feature>
<keyword evidence="2" id="KW-0472">Membrane</keyword>
<dbReference type="GO" id="GO:0009897">
    <property type="term" value="C:external side of plasma membrane"/>
    <property type="evidence" value="ECO:0000318"/>
    <property type="project" value="GO_Central"/>
</dbReference>
<sequence>GRIFPIFARKCPCSFSFLPWFLMNPIGQFTVVSPDKPIWANFGEDTELHCFLAPRTNAENMEIRWFRSNDSSLVHLYREGKDQEAEQMPKFRGRTTLVKNAIVDGNIVLRIHKVRVSDAGNYTCQFQSDKHLDAATCELYVTSK</sequence>
<dbReference type="OMA" id="ITYESNP"/>
<dbReference type="SUPFAM" id="SSF48726">
    <property type="entry name" value="Immunoglobulin"/>
    <property type="match status" value="1"/>
</dbReference>
<dbReference type="Ensembl" id="ENSOANT00000016874.3">
    <property type="protein sequence ID" value="ENSOANP00000016871.3"/>
    <property type="gene ID" value="ENSOANG00000010643.3"/>
</dbReference>
<protein>
    <recommendedName>
        <fullName evidence="4">Ig-like domain-containing protein</fullName>
    </recommendedName>
</protein>
<proteinExistence type="predicted"/>
<dbReference type="GO" id="GO:0050852">
    <property type="term" value="P:T cell receptor signaling pathway"/>
    <property type="evidence" value="ECO:0000318"/>
    <property type="project" value="GO_Central"/>
</dbReference>
<accession>F6YMH0</accession>
<dbReference type="SMART" id="SM00406">
    <property type="entry name" value="IGv"/>
    <property type="match status" value="1"/>
</dbReference>
<dbReference type="InterPro" id="IPR013783">
    <property type="entry name" value="Ig-like_fold"/>
</dbReference>
<dbReference type="PROSITE" id="PS50835">
    <property type="entry name" value="IG_LIKE"/>
    <property type="match status" value="1"/>
</dbReference>
<dbReference type="Pfam" id="PF07686">
    <property type="entry name" value="V-set"/>
    <property type="match status" value="1"/>
</dbReference>
<dbReference type="InterPro" id="IPR050504">
    <property type="entry name" value="IgSF_BTN/MOG"/>
</dbReference>
<dbReference type="Gene3D" id="2.60.40.10">
    <property type="entry name" value="Immunoglobulins"/>
    <property type="match status" value="1"/>
</dbReference>
<dbReference type="GO" id="GO:0005102">
    <property type="term" value="F:signaling receptor binding"/>
    <property type="evidence" value="ECO:0000318"/>
    <property type="project" value="GO_Central"/>
</dbReference>
<dbReference type="Proteomes" id="UP000002279">
    <property type="component" value="Chromosome X5"/>
</dbReference>
<dbReference type="Bgee" id="ENSOANG00000010643">
    <property type="expression patterns" value="Expressed in ovary and 1 other cell type or tissue"/>
</dbReference>
<dbReference type="PANTHER" id="PTHR24100:SF139">
    <property type="entry name" value="BUTYROPHILIN SUBFAMILY 2 MEMBER A2"/>
    <property type="match status" value="1"/>
</dbReference>
<evidence type="ECO:0000256" key="3">
    <source>
        <dbReference type="ARBA" id="ARBA00023319"/>
    </source>
</evidence>
<dbReference type="HOGENOM" id="CLU_013137_8_4_1"/>
<dbReference type="SMART" id="SM00409">
    <property type="entry name" value="IG"/>
    <property type="match status" value="1"/>
</dbReference>
<dbReference type="GeneTree" id="ENSGT00940000162079"/>
<dbReference type="InParanoid" id="F6YMH0"/>
<organism evidence="5 6">
    <name type="scientific">Ornithorhynchus anatinus</name>
    <name type="common">Duckbill platypus</name>
    <dbReference type="NCBI Taxonomy" id="9258"/>
    <lineage>
        <taxon>Eukaryota</taxon>
        <taxon>Metazoa</taxon>
        <taxon>Chordata</taxon>
        <taxon>Craniata</taxon>
        <taxon>Vertebrata</taxon>
        <taxon>Euteleostomi</taxon>
        <taxon>Mammalia</taxon>
        <taxon>Monotremata</taxon>
        <taxon>Ornithorhynchidae</taxon>
        <taxon>Ornithorhynchus</taxon>
    </lineage>
</organism>
<dbReference type="CDD" id="cd05713">
    <property type="entry name" value="IgV_MOG_like"/>
    <property type="match status" value="1"/>
</dbReference>
<dbReference type="InterPro" id="IPR036179">
    <property type="entry name" value="Ig-like_dom_sf"/>
</dbReference>
<dbReference type="GO" id="GO:0001817">
    <property type="term" value="P:regulation of cytokine production"/>
    <property type="evidence" value="ECO:0000318"/>
    <property type="project" value="GO_Central"/>
</dbReference>
<evidence type="ECO:0000259" key="4">
    <source>
        <dbReference type="PROSITE" id="PS50835"/>
    </source>
</evidence>
<reference evidence="5" key="2">
    <citation type="submission" date="2025-08" db="UniProtKB">
        <authorList>
            <consortium name="Ensembl"/>
        </authorList>
    </citation>
    <scope>IDENTIFICATION</scope>
    <source>
        <strain evidence="5">Glennie</strain>
    </source>
</reference>
<keyword evidence="3" id="KW-0393">Immunoglobulin domain</keyword>
<dbReference type="InterPro" id="IPR003599">
    <property type="entry name" value="Ig_sub"/>
</dbReference>
<dbReference type="FunFam" id="2.60.40.10:FF:000208">
    <property type="entry name" value="Butyrophilin subfamily 1 member A1"/>
    <property type="match status" value="1"/>
</dbReference>
<dbReference type="AlphaFoldDB" id="F6YMH0"/>
<reference evidence="5 6" key="1">
    <citation type="journal article" date="2008" name="Nature">
        <title>Genome analysis of the platypus reveals unique signatures of evolution.</title>
        <authorList>
            <person name="Warren W.C."/>
            <person name="Hillier L.W."/>
            <person name="Marshall Graves J.A."/>
            <person name="Birney E."/>
            <person name="Ponting C.P."/>
            <person name="Grutzner F."/>
            <person name="Belov K."/>
            <person name="Miller W."/>
            <person name="Clarke L."/>
            <person name="Chinwalla A.T."/>
            <person name="Yang S.P."/>
            <person name="Heger A."/>
            <person name="Locke D.P."/>
            <person name="Miethke P."/>
            <person name="Waters P.D."/>
            <person name="Veyrunes F."/>
            <person name="Fulton L."/>
            <person name="Fulton B."/>
            <person name="Graves T."/>
            <person name="Wallis J."/>
            <person name="Puente X.S."/>
            <person name="Lopez-Otin C."/>
            <person name="Ordonez G.R."/>
            <person name="Eichler E.E."/>
            <person name="Chen L."/>
            <person name="Cheng Z."/>
            <person name="Deakin J.E."/>
            <person name="Alsop A."/>
            <person name="Thompson K."/>
            <person name="Kirby P."/>
            <person name="Papenfuss A.T."/>
            <person name="Wakefield M.J."/>
            <person name="Olender T."/>
            <person name="Lancet D."/>
            <person name="Huttley G.A."/>
            <person name="Smit A.F."/>
            <person name="Pask A."/>
            <person name="Temple-Smith P."/>
            <person name="Batzer M.A."/>
            <person name="Walker J.A."/>
            <person name="Konkel M.K."/>
            <person name="Harris R.S."/>
            <person name="Whittington C.M."/>
            <person name="Wong E.S."/>
            <person name="Gemmell N.J."/>
            <person name="Buschiazzo E."/>
            <person name="Vargas Jentzsch I.M."/>
            <person name="Merkel A."/>
            <person name="Schmitz J."/>
            <person name="Zemann A."/>
            <person name="Churakov G."/>
            <person name="Kriegs J.O."/>
            <person name="Brosius J."/>
            <person name="Murchison E.P."/>
            <person name="Sachidanandam R."/>
            <person name="Smith C."/>
            <person name="Hannon G.J."/>
            <person name="Tsend-Ayush E."/>
            <person name="McMillan D."/>
            <person name="Attenborough R."/>
            <person name="Rens W."/>
            <person name="Ferguson-Smith M."/>
            <person name="Lefevre C.M."/>
            <person name="Sharp J.A."/>
            <person name="Nicholas K.R."/>
            <person name="Ray D.A."/>
            <person name="Kube M."/>
            <person name="Reinhardt R."/>
            <person name="Pringle T.H."/>
            <person name="Taylor J."/>
            <person name="Jones R.C."/>
            <person name="Nixon B."/>
            <person name="Dacheux J.L."/>
            <person name="Niwa H."/>
            <person name="Sekita Y."/>
            <person name="Huang X."/>
            <person name="Stark A."/>
            <person name="Kheradpour P."/>
            <person name="Kellis M."/>
            <person name="Flicek P."/>
            <person name="Chen Y."/>
            <person name="Webber C."/>
            <person name="Hardison R."/>
            <person name="Nelson J."/>
            <person name="Hallsworth-Pepin K."/>
            <person name="Delehaunty K."/>
            <person name="Markovic C."/>
            <person name="Minx P."/>
            <person name="Feng Y."/>
            <person name="Kremitzki C."/>
            <person name="Mitreva M."/>
            <person name="Glasscock J."/>
            <person name="Wylie T."/>
            <person name="Wohldmann P."/>
            <person name="Thiru P."/>
            <person name="Nhan M.N."/>
            <person name="Pohl C.S."/>
            <person name="Smith S.M."/>
            <person name="Hou S."/>
            <person name="Nefedov M."/>
            <person name="de Jong P.J."/>
            <person name="Renfree M.B."/>
            <person name="Mardis E.R."/>
            <person name="Wilson R.K."/>
        </authorList>
    </citation>
    <scope>NUCLEOTIDE SEQUENCE [LARGE SCALE GENOMIC DNA]</scope>
    <source>
        <strain evidence="5 6">Glennie</strain>
    </source>
</reference>
<evidence type="ECO:0000313" key="6">
    <source>
        <dbReference type="Proteomes" id="UP000002279"/>
    </source>
</evidence>
<keyword evidence="6" id="KW-1185">Reference proteome</keyword>
<comment type="subcellular location">
    <subcellularLocation>
        <location evidence="1">Membrane</location>
    </subcellularLocation>
</comment>
<evidence type="ECO:0000313" key="5">
    <source>
        <dbReference type="Ensembl" id="ENSOANP00000016871.3"/>
    </source>
</evidence>
<evidence type="ECO:0000256" key="2">
    <source>
        <dbReference type="ARBA" id="ARBA00023136"/>
    </source>
</evidence>
<evidence type="ECO:0000256" key="1">
    <source>
        <dbReference type="ARBA" id="ARBA00004370"/>
    </source>
</evidence>